<protein>
    <submittedName>
        <fullName evidence="1">Uncharacterized protein</fullName>
    </submittedName>
</protein>
<dbReference type="RefSeq" id="NP_818537.1">
    <property type="nucleotide sequence ID" value="NC_004688.1"/>
</dbReference>
<proteinExistence type="predicted"/>
<evidence type="ECO:0000313" key="2">
    <source>
        <dbReference type="Proteomes" id="UP000000963"/>
    </source>
</evidence>
<accession>Q853T0</accession>
<name>Q853T0_BPMOM</name>
<organism evidence="1 2">
    <name type="scientific">Mycobacterium phage Omega</name>
    <name type="common">Mycobacteriophage Omega</name>
    <dbReference type="NCBI Taxonomy" id="2907835"/>
    <lineage>
        <taxon>Viruses</taxon>
        <taxon>Duplodnaviria</taxon>
        <taxon>Heunggongvirae</taxon>
        <taxon>Uroviricota</taxon>
        <taxon>Caudoviricetes</taxon>
        <taxon>Omegavirus</taxon>
        <taxon>Omegavirus omega</taxon>
    </lineage>
</organism>
<dbReference type="KEGG" id="vg:1259971"/>
<gene>
    <name evidence="1" type="primary">237</name>
    <name evidence="1" type="ORF">PBI_OMEGA_237</name>
</gene>
<dbReference type="Proteomes" id="UP000000963">
    <property type="component" value="Segment"/>
</dbReference>
<dbReference type="EMBL" id="AY129338">
    <property type="protein sequence ID" value="AAN12878.1"/>
    <property type="molecule type" value="Genomic_DNA"/>
</dbReference>
<keyword evidence="2" id="KW-1185">Reference proteome</keyword>
<reference evidence="1 2" key="1">
    <citation type="journal article" date="2003" name="Cell">
        <title>Origins of highly mosaic mycobacteriophage genomes.</title>
        <authorList>
            <person name="Pedulla M.L."/>
            <person name="Ford M.E."/>
            <person name="Houtz J.M."/>
            <person name="Karthikeyan T."/>
            <person name="Wadsworth C."/>
            <person name="Lewis J.A."/>
            <person name="Jacobs-Sera D."/>
            <person name="Falbo J."/>
            <person name="Gross J."/>
            <person name="Pannunzio N.R."/>
            <person name="Brucker W."/>
            <person name="Kumar V."/>
            <person name="Kandasamy J."/>
            <person name="Keenan L."/>
            <person name="Bardarov S."/>
            <person name="Kriakov J."/>
            <person name="Lawrence J.G."/>
            <person name="Jacobs W.R. Jr."/>
            <person name="Hendrix R.W."/>
            <person name="Hatfull G.F."/>
        </authorList>
    </citation>
    <scope>NUCLEOTIDE SEQUENCE</scope>
</reference>
<sequence>MACEYVLTHMACERSLKAMIVSASDRKATAMSDRAEARAVNRLRKAMAAYEAVMAKHSAAAHITGSPIDLERREAYNNLQNALWPFTTGKYALPEDMKSGL</sequence>
<organismHost>
    <name type="scientific">Mycolicibacterium smegmatis</name>
    <name type="common">Mycobacterium smegmatis</name>
    <dbReference type="NCBI Taxonomy" id="1772"/>
</organismHost>
<evidence type="ECO:0000313" key="1">
    <source>
        <dbReference type="EMBL" id="AAN12878.1"/>
    </source>
</evidence>